<sequence length="892" mass="92966">MDLMPAPHTTQPSSTARVLGGAGRSAYPAYLGASRGVSTPPPQRPRLFTCASVARRSPPPPARLEPIPSSTLCSPVQQQHTLKNTLDSSAANGFNDAKGDVPGAGAAACGEPGSARPPLDVSLLAYEGLLPRVGRGIFTACEANLESALLPAHAHPPLPQKVGLAGPPHALAANSYSEAIAADGSGSSAAGVIESPSTLRSAAGVPCIQAVGSGKRHRMISSTDTQHSSASSELAPPRTRGAFSYGSVTVESAALHDAAVDAPVTHPLLASVTHQVAEDHKLEANDALQRCLTRGSHSTVGCSASFIHTGDAGASIKLDAATPLAGQHALSDEVADAQCLIFEESVDTATVLTPAELQPMRSEAALGHVYQRAADDSPTPYQRRVVTADVLRDWTGWEDLQLVLTAELRVDADTMIGVDQIGTHLPSVVSLKLHNSRIPRVRQLGTGYHALKYLWLNRCHLSDLHGIAACCPSLVDLYLPFNHVRDVAPVMALAATLEVLDLEGNLLEDAAELGDVLSSLHGVRALSLLGNPLTCHHQARVRQAYRDLLAEEGLRASASTGASDTVPSSVPPQMEHMPFSPVLAAWVRLLMPQLQTLNDVPVDVAVSSSCTASPLHGPLTGEVSRPLAAPTPAHVDPLDDALAEELRLVEACVRGTDVFDPLLAAVEAANQHIYTRPSTSRSGAQRRLVPTTAMGVARPFTSLWAKAPVRLGSSATSTSDASTLTTGAVLAGNATAGLRRRLASPSTPPFDAAQKGLSGTAAVAAVGPTEGADTSAPLSGICGSDSQDGAAFPADLGEDPRIAALLANDSEEEEWEHFKASLLRCQSTESASVPRLGASTNTMAAASSDHALPHTENGEFPSAANALQADGFDKVLRAELTRLRMRIAKESR</sequence>
<feature type="region of interest" description="Disordered" evidence="1">
    <location>
        <begin position="216"/>
        <end position="238"/>
    </location>
</feature>
<dbReference type="AlphaFoldDB" id="A0A836HPW3"/>
<name>A0A836HPW3_9TRYP</name>
<dbReference type="PANTHER" id="PTHR22708">
    <property type="entry name" value="LEUCINE-RICH REPEAT-CONTAINING PROTEIN 56"/>
    <property type="match status" value="1"/>
</dbReference>
<dbReference type="SUPFAM" id="SSF52058">
    <property type="entry name" value="L domain-like"/>
    <property type="match status" value="1"/>
</dbReference>
<dbReference type="KEGG" id="lmat:92516185"/>
<organism evidence="2 3">
    <name type="scientific">Leishmania martiniquensis</name>
    <dbReference type="NCBI Taxonomy" id="1580590"/>
    <lineage>
        <taxon>Eukaryota</taxon>
        <taxon>Discoba</taxon>
        <taxon>Euglenozoa</taxon>
        <taxon>Kinetoplastea</taxon>
        <taxon>Metakinetoplastina</taxon>
        <taxon>Trypanosomatida</taxon>
        <taxon>Trypanosomatidae</taxon>
        <taxon>Leishmaniinae</taxon>
        <taxon>Leishmania</taxon>
    </lineage>
</organism>
<gene>
    <name evidence="2" type="ORF">LSCM1_06242</name>
</gene>
<dbReference type="EMBL" id="JAFEUZ010000019">
    <property type="protein sequence ID" value="KAG5480538.1"/>
    <property type="molecule type" value="Genomic_DNA"/>
</dbReference>
<dbReference type="GeneID" id="92516185"/>
<dbReference type="Gene3D" id="3.80.10.10">
    <property type="entry name" value="Ribonuclease Inhibitor"/>
    <property type="match status" value="1"/>
</dbReference>
<feature type="region of interest" description="Disordered" evidence="1">
    <location>
        <begin position="1"/>
        <end position="20"/>
    </location>
</feature>
<dbReference type="Proteomes" id="UP000673552">
    <property type="component" value="Chromosome 19"/>
</dbReference>
<dbReference type="OrthoDB" id="676979at2759"/>
<evidence type="ECO:0000313" key="3">
    <source>
        <dbReference type="Proteomes" id="UP000673552"/>
    </source>
</evidence>
<evidence type="ECO:0000256" key="1">
    <source>
        <dbReference type="SAM" id="MobiDB-lite"/>
    </source>
</evidence>
<accession>A0A836HPW3</accession>
<proteinExistence type="predicted"/>
<dbReference type="InterPro" id="IPR040091">
    <property type="entry name" value="LRRC56"/>
</dbReference>
<evidence type="ECO:0000313" key="2">
    <source>
        <dbReference type="EMBL" id="KAG5480538.1"/>
    </source>
</evidence>
<dbReference type="PANTHER" id="PTHR22708:SF0">
    <property type="entry name" value="LEUCINE-RICH REPEAT-CONTAINING PROTEIN 56"/>
    <property type="match status" value="1"/>
</dbReference>
<feature type="region of interest" description="Disordered" evidence="1">
    <location>
        <begin position="841"/>
        <end position="865"/>
    </location>
</feature>
<evidence type="ECO:0008006" key="4">
    <source>
        <dbReference type="Google" id="ProtNLM"/>
    </source>
</evidence>
<reference evidence="2 3" key="1">
    <citation type="submission" date="2021-03" db="EMBL/GenBank/DDBJ databases">
        <title>Leishmania (Mundinia) martiniquensis Genome sequencing and assembly.</title>
        <authorList>
            <person name="Almutairi H."/>
            <person name="Gatherer D."/>
        </authorList>
    </citation>
    <scope>NUCLEOTIDE SEQUENCE [LARGE SCALE GENOMIC DNA]</scope>
    <source>
        <strain evidence="2">LSCM1</strain>
    </source>
</reference>
<dbReference type="InterPro" id="IPR032675">
    <property type="entry name" value="LRR_dom_sf"/>
</dbReference>
<protein>
    <recommendedName>
        <fullName evidence="4">Leucine-rich repeat protein</fullName>
    </recommendedName>
</protein>
<dbReference type="RefSeq" id="XP_067179302.1">
    <property type="nucleotide sequence ID" value="XM_067323673.1"/>
</dbReference>
<keyword evidence="3" id="KW-1185">Reference proteome</keyword>
<feature type="compositionally biased region" description="Low complexity" evidence="1">
    <location>
        <begin position="221"/>
        <end position="232"/>
    </location>
</feature>
<comment type="caution">
    <text evidence="2">The sequence shown here is derived from an EMBL/GenBank/DDBJ whole genome shotgun (WGS) entry which is preliminary data.</text>
</comment>